<dbReference type="AlphaFoldDB" id="A0A3D2SLV7"/>
<accession>A0A3D2SLV7</accession>
<comment type="caution">
    <text evidence="3">The sequence shown here is derived from an EMBL/GenBank/DDBJ whole genome shotgun (WGS) entry which is preliminary data.</text>
</comment>
<evidence type="ECO:0000259" key="2">
    <source>
        <dbReference type="Pfam" id="PF00561"/>
    </source>
</evidence>
<dbReference type="InterPro" id="IPR029058">
    <property type="entry name" value="AB_hydrolase_fold"/>
</dbReference>
<gene>
    <name evidence="3" type="ORF">DHW29_09660</name>
</gene>
<evidence type="ECO:0000313" key="3">
    <source>
        <dbReference type="EMBL" id="HCK30421.1"/>
    </source>
</evidence>
<dbReference type="EMBL" id="DPVE01000163">
    <property type="protein sequence ID" value="HCK30421.1"/>
    <property type="molecule type" value="Genomic_DNA"/>
</dbReference>
<dbReference type="InterPro" id="IPR000073">
    <property type="entry name" value="AB_hydrolase_1"/>
</dbReference>
<dbReference type="Gene3D" id="3.40.50.1820">
    <property type="entry name" value="alpha/beta hydrolase"/>
    <property type="match status" value="1"/>
</dbReference>
<evidence type="ECO:0000313" key="4">
    <source>
        <dbReference type="Proteomes" id="UP000263596"/>
    </source>
</evidence>
<dbReference type="PANTHER" id="PTHR43329">
    <property type="entry name" value="EPOXIDE HYDROLASE"/>
    <property type="match status" value="1"/>
</dbReference>
<dbReference type="Pfam" id="PF00561">
    <property type="entry name" value="Abhydrolase_1"/>
    <property type="match status" value="1"/>
</dbReference>
<dbReference type="PRINTS" id="PR00412">
    <property type="entry name" value="EPOXHYDRLASE"/>
</dbReference>
<dbReference type="GO" id="GO:0016787">
    <property type="term" value="F:hydrolase activity"/>
    <property type="evidence" value="ECO:0007669"/>
    <property type="project" value="UniProtKB-KW"/>
</dbReference>
<keyword evidence="1 3" id="KW-0378">Hydrolase</keyword>
<dbReference type="Proteomes" id="UP000263596">
    <property type="component" value="Unassembled WGS sequence"/>
</dbReference>
<evidence type="ECO:0000256" key="1">
    <source>
        <dbReference type="ARBA" id="ARBA00022801"/>
    </source>
</evidence>
<feature type="domain" description="AB hydrolase-1" evidence="2">
    <location>
        <begin position="44"/>
        <end position="155"/>
    </location>
</feature>
<sequence length="309" mass="35960">MPNPIKEMVNQKQKGNGMHPQIHIVQTSDQQTLCAKTWGDQQKPALVLVHGYPDNQEIWEPIIHELIDDFYIITYDVRGAGQSSIPKHIRDYRLERLSLDLEAVVNQLLLDRPFHLAAHDWGSIQSWESVTEPKFKERILSYTTISGPCLDHAAWLLRDEVKTHPANFLKKLSKSWYIGAFHLPFIAPTVWHYFTPEKWGKILNGLEKKQDLPLNFHIASDGKYGINLYRANFIPSLTRPRQRYAQCPVQAVVLMRDAFVSPDYILKGMPKWVEQFEYVELDANHWAMLSEPQKMADYIRQFAWSQQPV</sequence>
<protein>
    <submittedName>
        <fullName evidence="3">Alpha/beta hydrolase</fullName>
    </submittedName>
</protein>
<organism evidence="3 4">
    <name type="scientific">Acinetobacter ursingii</name>
    <dbReference type="NCBI Taxonomy" id="108980"/>
    <lineage>
        <taxon>Bacteria</taxon>
        <taxon>Pseudomonadati</taxon>
        <taxon>Pseudomonadota</taxon>
        <taxon>Gammaproteobacteria</taxon>
        <taxon>Moraxellales</taxon>
        <taxon>Moraxellaceae</taxon>
        <taxon>Acinetobacter</taxon>
    </lineage>
</organism>
<dbReference type="InterPro" id="IPR000639">
    <property type="entry name" value="Epox_hydrolase-like"/>
</dbReference>
<proteinExistence type="predicted"/>
<name>A0A3D2SLV7_9GAMM</name>
<dbReference type="SUPFAM" id="SSF53474">
    <property type="entry name" value="alpha/beta-Hydrolases"/>
    <property type="match status" value="1"/>
</dbReference>
<reference evidence="3 4" key="1">
    <citation type="journal article" date="2018" name="Nat. Biotechnol.">
        <title>A standardized bacterial taxonomy based on genome phylogeny substantially revises the tree of life.</title>
        <authorList>
            <person name="Parks D.H."/>
            <person name="Chuvochina M."/>
            <person name="Waite D.W."/>
            <person name="Rinke C."/>
            <person name="Skarshewski A."/>
            <person name="Chaumeil P.A."/>
            <person name="Hugenholtz P."/>
        </authorList>
    </citation>
    <scope>NUCLEOTIDE SEQUENCE [LARGE SCALE GENOMIC DNA]</scope>
    <source>
        <strain evidence="3">UBA9669</strain>
    </source>
</reference>